<evidence type="ECO:0000313" key="7">
    <source>
        <dbReference type="Proteomes" id="UP000275027"/>
    </source>
</evidence>
<dbReference type="Gene3D" id="2.180.10.10">
    <property type="entry name" value="RHS repeat-associated core"/>
    <property type="match status" value="1"/>
</dbReference>
<dbReference type="RefSeq" id="WP_101471209.1">
    <property type="nucleotide sequence ID" value="NZ_PJND01000007.1"/>
</dbReference>
<dbReference type="InterPro" id="IPR045619">
    <property type="entry name" value="DUF6443"/>
</dbReference>
<dbReference type="AlphaFoldDB" id="A0A497VEY5"/>
<reference evidence="4 6" key="1">
    <citation type="submission" date="2017-12" db="EMBL/GenBank/DDBJ databases">
        <title>Genomic Encyclopedia of Type Strains, Phase III (KMG-III): the genomes of soil and plant-associated and newly described type strains.</title>
        <authorList>
            <person name="Whitman W."/>
        </authorList>
    </citation>
    <scope>NUCLEOTIDE SEQUENCE [LARGE SCALE GENOMIC DNA]</scope>
    <source>
        <strain evidence="4 6">IP-10</strain>
    </source>
</reference>
<keyword evidence="1" id="KW-0732">Signal</keyword>
<evidence type="ECO:0000259" key="2">
    <source>
        <dbReference type="Pfam" id="PF15650"/>
    </source>
</evidence>
<reference evidence="5 7" key="2">
    <citation type="submission" date="2018-10" db="EMBL/GenBank/DDBJ databases">
        <title>Genomic Encyclopedia of Archaeal and Bacterial Type Strains, Phase II (KMG-II): from individual species to whole genera.</title>
        <authorList>
            <person name="Goeker M."/>
        </authorList>
    </citation>
    <scope>NUCLEOTIDE SEQUENCE [LARGE SCALE GENOMIC DNA]</scope>
    <source>
        <strain evidence="5 7">DSM 21886</strain>
    </source>
</reference>
<comment type="caution">
    <text evidence="5">The sequence shown here is derived from an EMBL/GenBank/DDBJ whole genome shotgun (WGS) entry which is preliminary data.</text>
</comment>
<feature type="domain" description="DUF6443" evidence="3">
    <location>
        <begin position="25"/>
        <end position="161"/>
    </location>
</feature>
<dbReference type="Pfam" id="PF15650">
    <property type="entry name" value="Tox-REase-9"/>
    <property type="match status" value="1"/>
</dbReference>
<gene>
    <name evidence="4" type="ORF">B0G92_0867</name>
    <name evidence="5" type="ORF">CLV50_0638</name>
</gene>
<dbReference type="EMBL" id="RCCB01000010">
    <property type="protein sequence ID" value="RLJ35263.1"/>
    <property type="molecule type" value="Genomic_DNA"/>
</dbReference>
<name>A0A497VEY5_9FLAO</name>
<dbReference type="Proteomes" id="UP000275027">
    <property type="component" value="Unassembled WGS sequence"/>
</dbReference>
<organism evidence="5 7">
    <name type="scientific">Flavobacterium lindanitolerans</name>
    <dbReference type="NCBI Taxonomy" id="428988"/>
    <lineage>
        <taxon>Bacteria</taxon>
        <taxon>Pseudomonadati</taxon>
        <taxon>Bacteroidota</taxon>
        <taxon>Flavobacteriia</taxon>
        <taxon>Flavobacteriales</taxon>
        <taxon>Flavobacteriaceae</taxon>
        <taxon>Flavobacterium</taxon>
    </lineage>
</organism>
<evidence type="ECO:0000313" key="4">
    <source>
        <dbReference type="EMBL" id="PKW29236.1"/>
    </source>
</evidence>
<dbReference type="Proteomes" id="UP000233767">
    <property type="component" value="Unassembled WGS sequence"/>
</dbReference>
<sequence>MKKIAIIIILLLSTIGQAQEQSHIKTIIYKTETATSVADPSVSQAIQNFSYFDKLGRPIQHRAYMQSNTGKDIVTHIEYDASGRQSKGFLPYVSTSATKQYDANAATESLSFYASPTMARTGNPDFEATGNPYSEKQFETSPFGRVAKQASPGSKWILPSTPADSDHTVRMEYLTNSTADQIKVYKAVAGTPSGGYYPATLTQDGFYTEGTLYKYLMKDENWTSGNDNTVQEYKNKKGQVILKRKYGTSTVNGIHTESWHDTYYVYDQFGNLTFVLPPMSDGSGSTADLEGLCYQYRYDGRNRLVEKKEPGKTWEFIIYDNLDRPIATGPAFSPFSNSVEPNNIGWLFSKYDVYGRVAYTGWMQARVTSGNRNTLQMARDTQIANLNENKTATDSNVNGVTFRYSNQTWPTGPACHILSVNYYDDYDFPGAPTSFPNIEGQPVFYNLSVKPKGLPTGSWIRVIETTTATAGELAYILYDYKARAIRTWSSNYLGGYTQQDAKFDFSGKTLYTVLEHKRTASSSAISIREDFTYSDQDRLLTHTHKIGSRATELLTMNSYDELGQLISKRTGGTDLTGGSPLQKIDYSYTVRGWLKEINKVASLTQPGEPADLFAFKIVYDNPQATQAQFNGNISETYWRTANDNILRRHAYQFDSMGRLTSTSYHKPESVSAPNSYKESQEYDKNGNIRKLERYGEFDDVVTAMMIDDLEYAYEPNSNRISKVTDYTGKPAGFMDDGDGFNDNADDYSYDINGNIKSDQNKLIEKIIYNHLNQPLKIYFNWGAATGATIEYTYNALGEKLKKTVTEVPRPVKVIEYLDGFDYVNGILEAIATTEGYVKYSAAGGSRPATFNYVYNYTDHLGNIRLSYTMNPATQQVAIMEENNYYSLGLSHKNYNMTKRMYDREIGGLIEFCPACPIPYVYNYKFNGQEFQEEFNLNLFDMPSRDYDPAIGRWTGIDPVVHYERSPYNGHDNNPAYWSDPSGADVYNYGWGFEANGDEAKDIYKFINALLSGNSAQLKIKKAKIHDFTISINLPEVEVYGNSAGLSWGTFGAQYIMQDWVYRKSGLYEYHFKELREKRWDDFQTSMDLIGVLDPTGIVDGLNAIGYLARGQNTNAMIAAVGIVPYIGDLGKLTKYTKSSLKMGQEMHKAYKVAEEAAGLGIKEFREIPGIRPDFVDMVNRTIYELKPFNPRAMKAGEKQLAKYKAAFEAAYPGTIWKTVLDTY</sequence>
<dbReference type="Pfam" id="PF20041">
    <property type="entry name" value="DUF6443"/>
    <property type="match status" value="1"/>
</dbReference>
<dbReference type="NCBIfam" id="TIGR03696">
    <property type="entry name" value="Rhs_assc_core"/>
    <property type="match status" value="1"/>
</dbReference>
<feature type="domain" description="Tox-REase-9" evidence="2">
    <location>
        <begin position="1135"/>
        <end position="1223"/>
    </location>
</feature>
<dbReference type="EMBL" id="PJND01000007">
    <property type="protein sequence ID" value="PKW29236.1"/>
    <property type="molecule type" value="Genomic_DNA"/>
</dbReference>
<proteinExistence type="predicted"/>
<evidence type="ECO:0000259" key="3">
    <source>
        <dbReference type="Pfam" id="PF20041"/>
    </source>
</evidence>
<accession>A0A497VEY5</accession>
<keyword evidence="6" id="KW-1185">Reference proteome</keyword>
<evidence type="ECO:0000313" key="5">
    <source>
        <dbReference type="EMBL" id="RLJ35263.1"/>
    </source>
</evidence>
<evidence type="ECO:0000313" key="6">
    <source>
        <dbReference type="Proteomes" id="UP000233767"/>
    </source>
</evidence>
<dbReference type="InterPro" id="IPR022385">
    <property type="entry name" value="Rhs_assc_core"/>
</dbReference>
<feature type="chain" id="PRO_5019821466" evidence="1">
    <location>
        <begin position="19"/>
        <end position="1223"/>
    </location>
</feature>
<dbReference type="CDD" id="cd20745">
    <property type="entry name" value="FIX_RhsA_AHH_HNH-like"/>
    <property type="match status" value="1"/>
</dbReference>
<evidence type="ECO:0000256" key="1">
    <source>
        <dbReference type="SAM" id="SignalP"/>
    </source>
</evidence>
<protein>
    <submittedName>
        <fullName evidence="5">RHS repeat-associated protein</fullName>
    </submittedName>
</protein>
<dbReference type="InterPro" id="IPR028902">
    <property type="entry name" value="Tox-REase-9_dom"/>
</dbReference>
<feature type="signal peptide" evidence="1">
    <location>
        <begin position="1"/>
        <end position="18"/>
    </location>
</feature>